<organism evidence="15 16">
    <name type="scientific">Ameiurus melas</name>
    <name type="common">Black bullhead</name>
    <name type="synonym">Silurus melas</name>
    <dbReference type="NCBI Taxonomy" id="219545"/>
    <lineage>
        <taxon>Eukaryota</taxon>
        <taxon>Metazoa</taxon>
        <taxon>Chordata</taxon>
        <taxon>Craniata</taxon>
        <taxon>Vertebrata</taxon>
        <taxon>Euteleostomi</taxon>
        <taxon>Actinopterygii</taxon>
        <taxon>Neopterygii</taxon>
        <taxon>Teleostei</taxon>
        <taxon>Ostariophysi</taxon>
        <taxon>Siluriformes</taxon>
        <taxon>Ictaluridae</taxon>
        <taxon>Ameiurus</taxon>
    </lineage>
</organism>
<dbReference type="EMBL" id="JAAGNN010000020">
    <property type="protein sequence ID" value="KAF4076171.1"/>
    <property type="molecule type" value="Genomic_DNA"/>
</dbReference>
<dbReference type="InterPro" id="IPR029071">
    <property type="entry name" value="Ubiquitin-like_domsf"/>
</dbReference>
<dbReference type="GO" id="GO:0043161">
    <property type="term" value="P:proteasome-mediated ubiquitin-dependent protein catabolic process"/>
    <property type="evidence" value="ECO:0007669"/>
    <property type="project" value="TreeGrafter"/>
</dbReference>
<evidence type="ECO:0000256" key="9">
    <source>
        <dbReference type="ARBA" id="ARBA00081109"/>
    </source>
</evidence>
<keyword evidence="2" id="KW-0963">Cytoplasm</keyword>
<evidence type="ECO:0000256" key="7">
    <source>
        <dbReference type="ARBA" id="ARBA00073759"/>
    </source>
</evidence>
<dbReference type="InterPro" id="IPR036241">
    <property type="entry name" value="NSFL1C_SEP_dom_sf"/>
</dbReference>
<evidence type="ECO:0000256" key="2">
    <source>
        <dbReference type="ARBA" id="ARBA00022490"/>
    </source>
</evidence>
<dbReference type="Pfam" id="PF00789">
    <property type="entry name" value="UBX"/>
    <property type="match status" value="1"/>
</dbReference>
<feature type="domain" description="UBX" evidence="12">
    <location>
        <begin position="393"/>
        <end position="471"/>
    </location>
</feature>
<sequence>MTSPLSTLRKNRRAPLPQSLGERGRRDQTQRSDEEYEASLLRDLFPKRQSGSEVTDSLNTFRSKVMPRKSPKEVSPPTDFELISSMMRKLTQLERKVTSQALDIDKKTRRIAVLEEKLKLLHGKAQRENQDEVNVNRKCYRLQKQIWEMETFLQDYGMIWVGDGEDEDEDDEDEPKQSSRQPGRGLFPGGSVVRSFSVNFDLVLQNIRDLNVLAGEGGTRITFFPGGAKLTQQPAVDLQLYTNGMVMFHGPFRPYTQPQTQRFIQDLMDGFFPTELKDRFPHGVLFQVDDRREEEFRAEFPGKGHTVGGSEHEVMRYREEASTTHSCVPDRKLSMQQFLNKLPERVVKGGNVINIRSSLKYHLQGCDGAETCVLSVIETRALQTLRERPECDEVSEISSLRVKSEDGEKTFILKMFFSETIGHLRRYLDAHRGSRGPPYDIISAFLHQRYHSDDDQTLLQCGLTPNAALLLRPRPQPVTS</sequence>
<dbReference type="FunFam" id="3.30.420.210:FF:000003">
    <property type="entry name" value="UBX domain protein 11"/>
    <property type="match status" value="1"/>
</dbReference>
<dbReference type="InterPro" id="IPR000626">
    <property type="entry name" value="Ubiquitin-like_dom"/>
</dbReference>
<dbReference type="Gene3D" id="3.10.20.90">
    <property type="entry name" value="Phosphatidylinositol 3-kinase Catalytic Subunit, Chain A, domain 1"/>
    <property type="match status" value="1"/>
</dbReference>
<evidence type="ECO:0000256" key="10">
    <source>
        <dbReference type="SAM" id="Coils"/>
    </source>
</evidence>
<accession>A0A7J6A1W4</accession>
<evidence type="ECO:0000256" key="3">
    <source>
        <dbReference type="ARBA" id="ARBA00023054"/>
    </source>
</evidence>
<evidence type="ECO:0000313" key="15">
    <source>
        <dbReference type="EMBL" id="KAF4076171.1"/>
    </source>
</evidence>
<dbReference type="CDD" id="cd17077">
    <property type="entry name" value="UBX_UBXN11"/>
    <property type="match status" value="1"/>
</dbReference>
<evidence type="ECO:0000256" key="11">
    <source>
        <dbReference type="SAM" id="MobiDB-lite"/>
    </source>
</evidence>
<evidence type="ECO:0000259" key="14">
    <source>
        <dbReference type="PROSITE" id="PS51399"/>
    </source>
</evidence>
<feature type="region of interest" description="Disordered" evidence="11">
    <location>
        <begin position="163"/>
        <end position="188"/>
    </location>
</feature>
<reference evidence="15 16" key="1">
    <citation type="submission" date="2020-02" db="EMBL/GenBank/DDBJ databases">
        <title>A chromosome-scale genome assembly of the black bullhead catfish (Ameiurus melas).</title>
        <authorList>
            <person name="Wen M."/>
            <person name="Zham M."/>
            <person name="Cabau C."/>
            <person name="Klopp C."/>
            <person name="Donnadieu C."/>
            <person name="Roques C."/>
            <person name="Bouchez O."/>
            <person name="Lampietro C."/>
            <person name="Jouanno E."/>
            <person name="Herpin A."/>
            <person name="Louis A."/>
            <person name="Berthelot C."/>
            <person name="Parey E."/>
            <person name="Roest-Crollius H."/>
            <person name="Braasch I."/>
            <person name="Postlethwait J."/>
            <person name="Robinson-Rechavi M."/>
            <person name="Echchiki A."/>
            <person name="Begum T."/>
            <person name="Montfort J."/>
            <person name="Schartl M."/>
            <person name="Bobe J."/>
            <person name="Guiguen Y."/>
        </authorList>
    </citation>
    <scope>NUCLEOTIDE SEQUENCE [LARGE SCALE GENOMIC DNA]</scope>
    <source>
        <strain evidence="15">M_S1</strain>
        <tissue evidence="15">Blood</tissue>
    </source>
</reference>
<dbReference type="PANTHER" id="PTHR23333:SF4">
    <property type="entry name" value="UBX DOMAIN-CONTAINING PROTEIN 11"/>
    <property type="match status" value="1"/>
</dbReference>
<keyword evidence="16" id="KW-1185">Reference proteome</keyword>
<feature type="domain" description="Ubiquitin-like" evidence="13">
    <location>
        <begin position="398"/>
        <end position="471"/>
    </location>
</feature>
<evidence type="ECO:0000259" key="12">
    <source>
        <dbReference type="PROSITE" id="PS50033"/>
    </source>
</evidence>
<dbReference type="SUPFAM" id="SSF54236">
    <property type="entry name" value="Ubiquitin-like"/>
    <property type="match status" value="1"/>
</dbReference>
<feature type="region of interest" description="Disordered" evidence="11">
    <location>
        <begin position="1"/>
        <end position="38"/>
    </location>
</feature>
<evidence type="ECO:0000256" key="4">
    <source>
        <dbReference type="ARBA" id="ARBA00023212"/>
    </source>
</evidence>
<comment type="function">
    <text evidence="5">May be involved in the reorganization of actin cytoskeleton mediated by RND1, RND2 and RND3. Promotes RHOA activation mediated by GNA12 and GNA13.</text>
</comment>
<comment type="subunit">
    <text evidence="6">Interacts with GNA12, GNA13, RND1, RND2 and RND3.</text>
</comment>
<feature type="coiled-coil region" evidence="10">
    <location>
        <begin position="104"/>
        <end position="131"/>
    </location>
</feature>
<dbReference type="PROSITE" id="PS50033">
    <property type="entry name" value="UBX"/>
    <property type="match status" value="1"/>
</dbReference>
<dbReference type="GO" id="GO:0043130">
    <property type="term" value="F:ubiquitin binding"/>
    <property type="evidence" value="ECO:0007669"/>
    <property type="project" value="TreeGrafter"/>
</dbReference>
<evidence type="ECO:0000313" key="16">
    <source>
        <dbReference type="Proteomes" id="UP000593565"/>
    </source>
</evidence>
<proteinExistence type="predicted"/>
<feature type="compositionally biased region" description="Basic and acidic residues" evidence="11">
    <location>
        <begin position="22"/>
        <end position="33"/>
    </location>
</feature>
<keyword evidence="3 10" id="KW-0175">Coiled coil</keyword>
<dbReference type="PROSITE" id="PS51399">
    <property type="entry name" value="SEP"/>
    <property type="match status" value="1"/>
</dbReference>
<evidence type="ECO:0000256" key="5">
    <source>
        <dbReference type="ARBA" id="ARBA00059434"/>
    </source>
</evidence>
<name>A0A7J6A1W4_AMEME</name>
<dbReference type="InterPro" id="IPR012989">
    <property type="entry name" value="SEP_domain"/>
</dbReference>
<keyword evidence="4" id="KW-0206">Cytoskeleton</keyword>
<evidence type="ECO:0000259" key="13">
    <source>
        <dbReference type="PROSITE" id="PS50053"/>
    </source>
</evidence>
<comment type="subcellular location">
    <subcellularLocation>
        <location evidence="1">Cytoplasm</location>
        <location evidence="1">Cytoskeleton</location>
    </subcellularLocation>
</comment>
<evidence type="ECO:0000256" key="8">
    <source>
        <dbReference type="ARBA" id="ARBA00075811"/>
    </source>
</evidence>
<feature type="compositionally biased region" description="Acidic residues" evidence="11">
    <location>
        <begin position="163"/>
        <end position="174"/>
    </location>
</feature>
<dbReference type="PROSITE" id="PS50053">
    <property type="entry name" value="UBIQUITIN_2"/>
    <property type="match status" value="1"/>
</dbReference>
<dbReference type="GO" id="GO:0005856">
    <property type="term" value="C:cytoskeleton"/>
    <property type="evidence" value="ECO:0007669"/>
    <property type="project" value="UniProtKB-SubCell"/>
</dbReference>
<comment type="caution">
    <text evidence="15">The sequence shown here is derived from an EMBL/GenBank/DDBJ whole genome shotgun (WGS) entry which is preliminary data.</text>
</comment>
<dbReference type="Pfam" id="PF08059">
    <property type="entry name" value="SEP"/>
    <property type="match status" value="1"/>
</dbReference>
<dbReference type="SUPFAM" id="SSF102848">
    <property type="entry name" value="NSFL1 (p97 ATPase) cofactor p47, SEP domain"/>
    <property type="match status" value="1"/>
</dbReference>
<dbReference type="Gene3D" id="3.30.420.210">
    <property type="entry name" value="SEP domain"/>
    <property type="match status" value="1"/>
</dbReference>
<evidence type="ECO:0000256" key="6">
    <source>
        <dbReference type="ARBA" id="ARBA00062345"/>
    </source>
</evidence>
<dbReference type="AlphaFoldDB" id="A0A7J6A1W4"/>
<dbReference type="InterPro" id="IPR001012">
    <property type="entry name" value="UBX_dom"/>
</dbReference>
<evidence type="ECO:0000256" key="1">
    <source>
        <dbReference type="ARBA" id="ARBA00004245"/>
    </source>
</evidence>
<dbReference type="PANTHER" id="PTHR23333">
    <property type="entry name" value="UBX DOMAIN CONTAINING PROTEIN"/>
    <property type="match status" value="1"/>
</dbReference>
<dbReference type="Proteomes" id="UP000593565">
    <property type="component" value="Unassembled WGS sequence"/>
</dbReference>
<gene>
    <name evidence="15" type="ORF">AMELA_G00227410</name>
</gene>
<feature type="domain" description="SEP" evidence="14">
    <location>
        <begin position="233"/>
        <end position="297"/>
    </location>
</feature>
<protein>
    <recommendedName>
        <fullName evidence="7">UBX domain-containing protein 11</fullName>
    </recommendedName>
    <alternativeName>
        <fullName evidence="9">Socius</fullName>
    </alternativeName>
    <alternativeName>
        <fullName evidence="8">UBX domain-containing protein 5</fullName>
    </alternativeName>
</protein>